<dbReference type="Proteomes" id="UP000265515">
    <property type="component" value="Unassembled WGS sequence"/>
</dbReference>
<gene>
    <name evidence="1" type="ORF">CBR_g36394</name>
</gene>
<organism evidence="1 2">
    <name type="scientific">Chara braunii</name>
    <name type="common">Braun's stonewort</name>
    <dbReference type="NCBI Taxonomy" id="69332"/>
    <lineage>
        <taxon>Eukaryota</taxon>
        <taxon>Viridiplantae</taxon>
        <taxon>Streptophyta</taxon>
        <taxon>Charophyceae</taxon>
        <taxon>Charales</taxon>
        <taxon>Characeae</taxon>
        <taxon>Chara</taxon>
    </lineage>
</organism>
<accession>A0A388LKL8</accession>
<reference evidence="1 2" key="1">
    <citation type="journal article" date="2018" name="Cell">
        <title>The Chara Genome: Secondary Complexity and Implications for Plant Terrestrialization.</title>
        <authorList>
            <person name="Nishiyama T."/>
            <person name="Sakayama H."/>
            <person name="Vries J.D."/>
            <person name="Buschmann H."/>
            <person name="Saint-Marcoux D."/>
            <person name="Ullrich K.K."/>
            <person name="Haas F.B."/>
            <person name="Vanderstraeten L."/>
            <person name="Becker D."/>
            <person name="Lang D."/>
            <person name="Vosolsobe S."/>
            <person name="Rombauts S."/>
            <person name="Wilhelmsson P.K.I."/>
            <person name="Janitza P."/>
            <person name="Kern R."/>
            <person name="Heyl A."/>
            <person name="Rumpler F."/>
            <person name="Villalobos L.I.A.C."/>
            <person name="Clay J.M."/>
            <person name="Skokan R."/>
            <person name="Toyoda A."/>
            <person name="Suzuki Y."/>
            <person name="Kagoshima H."/>
            <person name="Schijlen E."/>
            <person name="Tajeshwar N."/>
            <person name="Catarino B."/>
            <person name="Hetherington A.J."/>
            <person name="Saltykova A."/>
            <person name="Bonnot C."/>
            <person name="Breuninger H."/>
            <person name="Symeonidi A."/>
            <person name="Radhakrishnan G.V."/>
            <person name="Van Nieuwerburgh F."/>
            <person name="Deforce D."/>
            <person name="Chang C."/>
            <person name="Karol K.G."/>
            <person name="Hedrich R."/>
            <person name="Ulvskov P."/>
            <person name="Glockner G."/>
            <person name="Delwiche C.F."/>
            <person name="Petrasek J."/>
            <person name="Van de Peer Y."/>
            <person name="Friml J."/>
            <person name="Beilby M."/>
            <person name="Dolan L."/>
            <person name="Kohara Y."/>
            <person name="Sugano S."/>
            <person name="Fujiyama A."/>
            <person name="Delaux P.-M."/>
            <person name="Quint M."/>
            <person name="TheiBen G."/>
            <person name="Hagemann M."/>
            <person name="Harholt J."/>
            <person name="Dunand C."/>
            <person name="Zachgo S."/>
            <person name="Langdale J."/>
            <person name="Maumus F."/>
            <person name="Straeten D.V.D."/>
            <person name="Gould S.B."/>
            <person name="Rensing S.A."/>
        </authorList>
    </citation>
    <scope>NUCLEOTIDE SEQUENCE [LARGE SCALE GENOMIC DNA]</scope>
    <source>
        <strain evidence="1 2">S276</strain>
    </source>
</reference>
<dbReference type="AlphaFoldDB" id="A0A388LKL8"/>
<proteinExistence type="predicted"/>
<dbReference type="Gramene" id="GBG82868">
    <property type="protein sequence ID" value="GBG82868"/>
    <property type="gene ID" value="CBR_g36394"/>
</dbReference>
<protein>
    <submittedName>
        <fullName evidence="1">Uncharacterized protein</fullName>
    </submittedName>
</protein>
<name>A0A388LKL8_CHABU</name>
<evidence type="ECO:0000313" key="2">
    <source>
        <dbReference type="Proteomes" id="UP000265515"/>
    </source>
</evidence>
<sequence length="71" mass="7606">MYSEGKDCGSCPTLAYVRSHVMPLMHVRACGKEGGEDGVGAETWQRGGGRNLATGVENKRSILLSMISEGY</sequence>
<keyword evidence="2" id="KW-1185">Reference proteome</keyword>
<evidence type="ECO:0000313" key="1">
    <source>
        <dbReference type="EMBL" id="GBG82868.1"/>
    </source>
</evidence>
<dbReference type="EMBL" id="BFEA01000420">
    <property type="protein sequence ID" value="GBG82868.1"/>
    <property type="molecule type" value="Genomic_DNA"/>
</dbReference>
<comment type="caution">
    <text evidence="1">The sequence shown here is derived from an EMBL/GenBank/DDBJ whole genome shotgun (WGS) entry which is preliminary data.</text>
</comment>